<accession>X1C8C8</accession>
<name>X1C8C8_9ZZZZ</name>
<gene>
    <name evidence="1" type="ORF">S01H4_46044</name>
</gene>
<evidence type="ECO:0000313" key="1">
    <source>
        <dbReference type="EMBL" id="GAH03632.1"/>
    </source>
</evidence>
<organism evidence="1">
    <name type="scientific">marine sediment metagenome</name>
    <dbReference type="NCBI Taxonomy" id="412755"/>
    <lineage>
        <taxon>unclassified sequences</taxon>
        <taxon>metagenomes</taxon>
        <taxon>ecological metagenomes</taxon>
    </lineage>
</organism>
<dbReference type="AlphaFoldDB" id="X1C8C8"/>
<sequence length="59" mass="6586">IKQLRIPHVSRVGYSPALAPYGLYGIEGNYKNGRVQLFVIDHGDAITPLFADFVPREKS</sequence>
<feature type="non-terminal residue" evidence="1">
    <location>
        <position position="1"/>
    </location>
</feature>
<comment type="caution">
    <text evidence="1">The sequence shown here is derived from an EMBL/GenBank/DDBJ whole genome shotgun (WGS) entry which is preliminary data.</text>
</comment>
<protein>
    <submittedName>
        <fullName evidence="1">Uncharacterized protein</fullName>
    </submittedName>
</protein>
<proteinExistence type="predicted"/>
<dbReference type="EMBL" id="BART01025685">
    <property type="protein sequence ID" value="GAH03632.1"/>
    <property type="molecule type" value="Genomic_DNA"/>
</dbReference>
<reference evidence="1" key="1">
    <citation type="journal article" date="2014" name="Front. Microbiol.">
        <title>High frequency of phylogenetically diverse reductive dehalogenase-homologous genes in deep subseafloor sedimentary metagenomes.</title>
        <authorList>
            <person name="Kawai M."/>
            <person name="Futagami T."/>
            <person name="Toyoda A."/>
            <person name="Takaki Y."/>
            <person name="Nishi S."/>
            <person name="Hori S."/>
            <person name="Arai W."/>
            <person name="Tsubouchi T."/>
            <person name="Morono Y."/>
            <person name="Uchiyama I."/>
            <person name="Ito T."/>
            <person name="Fujiyama A."/>
            <person name="Inagaki F."/>
            <person name="Takami H."/>
        </authorList>
    </citation>
    <scope>NUCLEOTIDE SEQUENCE</scope>
    <source>
        <strain evidence="1">Expedition CK06-06</strain>
    </source>
</reference>